<name>T1CD41_9ZZZZ</name>
<feature type="non-terminal residue" evidence="1">
    <location>
        <position position="1"/>
    </location>
</feature>
<reference evidence="1" key="2">
    <citation type="journal article" date="2014" name="ISME J.">
        <title>Microbial stratification in low pH oxic and suboxic macroscopic growths along an acid mine drainage.</title>
        <authorList>
            <person name="Mendez-Garcia C."/>
            <person name="Mesa V."/>
            <person name="Sprenger R.R."/>
            <person name="Richter M."/>
            <person name="Diez M.S."/>
            <person name="Solano J."/>
            <person name="Bargiela R."/>
            <person name="Golyshina O.V."/>
            <person name="Manteca A."/>
            <person name="Ramos J.L."/>
            <person name="Gallego J.R."/>
            <person name="Llorente I."/>
            <person name="Martins Dos Santos V.A."/>
            <person name="Jensen O.N."/>
            <person name="Pelaez A.I."/>
            <person name="Sanchez J."/>
            <person name="Ferrer M."/>
        </authorList>
    </citation>
    <scope>NUCLEOTIDE SEQUENCE</scope>
</reference>
<gene>
    <name evidence="1" type="ORF">B1A_01026</name>
</gene>
<proteinExistence type="predicted"/>
<dbReference type="AlphaFoldDB" id="T1CD41"/>
<evidence type="ECO:0000313" key="1">
    <source>
        <dbReference type="EMBL" id="EQD80307.1"/>
    </source>
</evidence>
<protein>
    <submittedName>
        <fullName evidence="1">CRISPR-associated helicase Cas3 family protein</fullName>
    </submittedName>
</protein>
<dbReference type="EMBL" id="AUZX01000779">
    <property type="protein sequence ID" value="EQD80307.1"/>
    <property type="molecule type" value="Genomic_DNA"/>
</dbReference>
<reference evidence="1" key="1">
    <citation type="submission" date="2013-08" db="EMBL/GenBank/DDBJ databases">
        <authorList>
            <person name="Mendez C."/>
            <person name="Richter M."/>
            <person name="Ferrer M."/>
            <person name="Sanchez J."/>
        </authorList>
    </citation>
    <scope>NUCLEOTIDE SEQUENCE</scope>
</reference>
<comment type="caution">
    <text evidence="1">The sequence shown here is derived from an EMBL/GenBank/DDBJ whole genome shotgun (WGS) entry which is preliminary data.</text>
</comment>
<sequence>DGGDGRCNREGRLLEKGEVVVFVAPKPAPPGLLLRGENACRNVLHGVTEHPLARERFASYFEQFYAACNLDKNGICADLCMAGNALDGFELAVNFRTAAEHFKLIEDEDSAPIVVLYRGADGPGGSIDKWLNSLRKDRPERWLMRKLQRYIVNIHRREAEKFLRQGDIAEIIPGLYAQTNDLLYHPLLGLQVGEGAPVVPASSWIVGSDGQV</sequence>
<organism evidence="1">
    <name type="scientific">mine drainage metagenome</name>
    <dbReference type="NCBI Taxonomy" id="410659"/>
    <lineage>
        <taxon>unclassified sequences</taxon>
        <taxon>metagenomes</taxon>
        <taxon>ecological metagenomes</taxon>
    </lineage>
</organism>
<accession>T1CD41</accession>